<evidence type="ECO:0000256" key="8">
    <source>
        <dbReference type="ARBA" id="ARBA00022967"/>
    </source>
</evidence>
<dbReference type="OrthoDB" id="9813828at2"/>
<keyword evidence="10 16" id="KW-0520">NAD</keyword>
<name>A0A1H6XJU5_9BACT</name>
<evidence type="ECO:0000256" key="4">
    <source>
        <dbReference type="ARBA" id="ARBA00022553"/>
    </source>
</evidence>
<dbReference type="AlphaFoldDB" id="A0A1H6XJU5"/>
<keyword evidence="3" id="KW-0997">Cell inner membrane</keyword>
<keyword evidence="7 16" id="KW-0812">Transmembrane</keyword>
<keyword evidence="6 16" id="KW-0288">FMN</keyword>
<dbReference type="GO" id="GO:0006814">
    <property type="term" value="P:sodium ion transport"/>
    <property type="evidence" value="ECO:0007669"/>
    <property type="project" value="UniProtKB-UniRule"/>
</dbReference>
<keyword evidence="8 16" id="KW-1278">Translocase</keyword>
<keyword evidence="9 16" id="KW-1133">Transmembrane helix</keyword>
<keyword evidence="2 16" id="KW-1003">Cell membrane</keyword>
<organism evidence="19 20">
    <name type="scientific">Cyclobacterium xiamenense</name>
    <dbReference type="NCBI Taxonomy" id="1297121"/>
    <lineage>
        <taxon>Bacteria</taxon>
        <taxon>Pseudomonadati</taxon>
        <taxon>Bacteroidota</taxon>
        <taxon>Cytophagia</taxon>
        <taxon>Cytophagales</taxon>
        <taxon>Cyclobacteriaceae</taxon>
        <taxon>Cyclobacterium</taxon>
    </lineage>
</organism>
<dbReference type="GO" id="GO:0005886">
    <property type="term" value="C:plasma membrane"/>
    <property type="evidence" value="ECO:0007669"/>
    <property type="project" value="UniProtKB-SubCell"/>
</dbReference>
<keyword evidence="13 16" id="KW-0830">Ubiquinone</keyword>
<evidence type="ECO:0000256" key="11">
    <source>
        <dbReference type="ARBA" id="ARBA00023053"/>
    </source>
</evidence>
<dbReference type="RefSeq" id="WP_092173065.1">
    <property type="nucleotide sequence ID" value="NZ_FNZH01000003.1"/>
</dbReference>
<evidence type="ECO:0000256" key="13">
    <source>
        <dbReference type="ARBA" id="ARBA00023075"/>
    </source>
</evidence>
<evidence type="ECO:0000256" key="2">
    <source>
        <dbReference type="ARBA" id="ARBA00022475"/>
    </source>
</evidence>
<keyword evidence="1 16" id="KW-0813">Transport</keyword>
<dbReference type="PIRSF" id="PIRSF009437">
    <property type="entry name" value="NQR-1_subunit_C"/>
    <property type="match status" value="1"/>
</dbReference>
<evidence type="ECO:0000256" key="12">
    <source>
        <dbReference type="ARBA" id="ARBA00023065"/>
    </source>
</evidence>
<keyword evidence="11 16" id="KW-0915">Sodium</keyword>
<sequence length="255" mass="28066">MQQSNAYIITFSIILTVVLGLLLSGTSEVLKPIQKKAEELDTKKQILGAVMSADEISGMKPEEINAFYESRISSRVVNIEGEEVEEQDGVQVTAETVDVGKNYKKAPEDRLYPVFVFHEEGDADAAISYIFPVYGNGLWDNIWGYLALQTDMATIEGITFSHAGETPGLGARITSSDVQQRYKEKSIYSEDGELVSVVMQKGEGKDYSGDPHKVDGLSGATITAEGVNKMLKSYLEHYRAYMEKKKDGAPSMALN</sequence>
<feature type="modified residue" description="FMN phosphoryl threonine" evidence="16">
    <location>
        <position position="221"/>
    </location>
</feature>
<reference evidence="20" key="1">
    <citation type="submission" date="2016-10" db="EMBL/GenBank/DDBJ databases">
        <authorList>
            <person name="Varghese N."/>
            <person name="Submissions S."/>
        </authorList>
    </citation>
    <scope>NUCLEOTIDE SEQUENCE [LARGE SCALE GENOMIC DNA]</scope>
    <source>
        <strain evidence="20">IBRC-M 10761</strain>
    </source>
</reference>
<dbReference type="PANTHER" id="PTHR37838">
    <property type="entry name" value="NA(+)-TRANSLOCATING NADH-QUINONE REDUCTASE SUBUNIT C"/>
    <property type="match status" value="1"/>
</dbReference>
<keyword evidence="14 16" id="KW-0472">Membrane</keyword>
<feature type="transmembrane region" description="Helical" evidence="16">
    <location>
        <begin position="6"/>
        <end position="26"/>
    </location>
</feature>
<keyword evidence="4 16" id="KW-0597">Phosphoprotein</keyword>
<dbReference type="InterPro" id="IPR010204">
    <property type="entry name" value="NqrC"/>
</dbReference>
<dbReference type="GO" id="GO:0010181">
    <property type="term" value="F:FMN binding"/>
    <property type="evidence" value="ECO:0007669"/>
    <property type="project" value="UniProtKB-UniRule"/>
</dbReference>
<keyword evidence="20" id="KW-1185">Reference proteome</keyword>
<dbReference type="Pfam" id="PF04205">
    <property type="entry name" value="FMN_bind"/>
    <property type="match status" value="1"/>
</dbReference>
<dbReference type="HAMAP" id="MF_00427">
    <property type="entry name" value="NqrC"/>
    <property type="match status" value="1"/>
</dbReference>
<comment type="function">
    <text evidence="16">NQR complex catalyzes the reduction of ubiquinone-1 to ubiquinol by two successive reactions, coupled with the transport of Na(+) ions from the cytoplasm to the periplasm. NqrA to NqrE are probably involved in the second step, the conversion of ubisemiquinone to ubiquinol.</text>
</comment>
<evidence type="ECO:0000256" key="1">
    <source>
        <dbReference type="ARBA" id="ARBA00022448"/>
    </source>
</evidence>
<dbReference type="STRING" id="1416801.SAMN05192553_10380"/>
<evidence type="ECO:0000256" key="16">
    <source>
        <dbReference type="HAMAP-Rule" id="MF_00427"/>
    </source>
</evidence>
<dbReference type="InterPro" id="IPR007329">
    <property type="entry name" value="FMN-bd"/>
</dbReference>
<dbReference type="Proteomes" id="UP000199403">
    <property type="component" value="Unassembled WGS sequence"/>
</dbReference>
<dbReference type="NCBIfam" id="TIGR01938">
    <property type="entry name" value="nqrC"/>
    <property type="match status" value="1"/>
</dbReference>
<keyword evidence="15 16" id="KW-0739">Sodium transport</keyword>
<keyword evidence="5 16" id="KW-0285">Flavoprotein</keyword>
<evidence type="ECO:0000256" key="10">
    <source>
        <dbReference type="ARBA" id="ARBA00023027"/>
    </source>
</evidence>
<gene>
    <name evidence="16" type="primary">nqrC</name>
    <name evidence="19" type="ORF">SAMN05192553_10380</name>
</gene>
<dbReference type="SMART" id="SM00900">
    <property type="entry name" value="FMN_bind"/>
    <property type="match status" value="1"/>
</dbReference>
<evidence type="ECO:0000259" key="18">
    <source>
        <dbReference type="SMART" id="SM00900"/>
    </source>
</evidence>
<comment type="caution">
    <text evidence="16">Lacks conserved residue(s) required for the propagation of feature annotation.</text>
</comment>
<evidence type="ECO:0000256" key="15">
    <source>
        <dbReference type="ARBA" id="ARBA00023201"/>
    </source>
</evidence>
<evidence type="ECO:0000256" key="14">
    <source>
        <dbReference type="ARBA" id="ARBA00023136"/>
    </source>
</evidence>
<dbReference type="EMBL" id="FNZH01000003">
    <property type="protein sequence ID" value="SEJ29368.1"/>
    <property type="molecule type" value="Genomic_DNA"/>
</dbReference>
<feature type="domain" description="FMN-binding" evidence="18">
    <location>
        <begin position="137"/>
        <end position="238"/>
    </location>
</feature>
<accession>A0A1H6XJU5</accession>
<dbReference type="PANTHER" id="PTHR37838:SF1">
    <property type="entry name" value="NA(+)-TRANSLOCATING NADH-QUINONE REDUCTASE SUBUNIT C"/>
    <property type="match status" value="1"/>
</dbReference>
<comment type="cofactor">
    <cofactor evidence="16 17">
        <name>FMN</name>
        <dbReference type="ChEBI" id="CHEBI:58210"/>
    </cofactor>
</comment>
<comment type="subunit">
    <text evidence="16 17">Composed of six subunits; NqrA, NqrB, NqrC, NqrD, NqrE and NqrF.</text>
</comment>
<comment type="subcellular location">
    <subcellularLocation>
        <location evidence="16">Cell membrane</location>
        <topology evidence="16">Single-pass membrane protein</topology>
    </subcellularLocation>
</comment>
<keyword evidence="12 16" id="KW-0406">Ion transport</keyword>
<evidence type="ECO:0000256" key="17">
    <source>
        <dbReference type="PIRNR" id="PIRNR009437"/>
    </source>
</evidence>
<evidence type="ECO:0000313" key="19">
    <source>
        <dbReference type="EMBL" id="SEJ29368.1"/>
    </source>
</evidence>
<dbReference type="GO" id="GO:0016655">
    <property type="term" value="F:oxidoreductase activity, acting on NAD(P)H, quinone or similar compound as acceptor"/>
    <property type="evidence" value="ECO:0007669"/>
    <property type="project" value="UniProtKB-UniRule"/>
</dbReference>
<evidence type="ECO:0000256" key="6">
    <source>
        <dbReference type="ARBA" id="ARBA00022643"/>
    </source>
</evidence>
<protein>
    <recommendedName>
        <fullName evidence="16 17">Na(+)-translocating NADH-quinone reductase subunit C</fullName>
        <shortName evidence="16 17">Na(+)-NQR subunit C</shortName>
        <shortName evidence="16 17">Na(+)-translocating NQR subunit C</shortName>
        <ecNumber evidence="16 17">7.2.1.1</ecNumber>
    </recommendedName>
    <alternativeName>
        <fullName evidence="16 17">NQR complex subunit C</fullName>
    </alternativeName>
    <alternativeName>
        <fullName evidence="16 17">NQR-1 subunit C</fullName>
    </alternativeName>
</protein>
<evidence type="ECO:0000256" key="3">
    <source>
        <dbReference type="ARBA" id="ARBA00022519"/>
    </source>
</evidence>
<proteinExistence type="inferred from homology"/>
<evidence type="ECO:0000313" key="20">
    <source>
        <dbReference type="Proteomes" id="UP000199403"/>
    </source>
</evidence>
<dbReference type="EC" id="7.2.1.1" evidence="16 17"/>
<evidence type="ECO:0000256" key="5">
    <source>
        <dbReference type="ARBA" id="ARBA00022630"/>
    </source>
</evidence>
<comment type="similarity">
    <text evidence="16 17">Belongs to the NqrC family.</text>
</comment>
<comment type="catalytic activity">
    <reaction evidence="16 17">
        <text>a ubiquinone + n Na(+)(in) + NADH + H(+) = a ubiquinol + n Na(+)(out) + NAD(+)</text>
        <dbReference type="Rhea" id="RHEA:47748"/>
        <dbReference type="Rhea" id="RHEA-COMP:9565"/>
        <dbReference type="Rhea" id="RHEA-COMP:9566"/>
        <dbReference type="ChEBI" id="CHEBI:15378"/>
        <dbReference type="ChEBI" id="CHEBI:16389"/>
        <dbReference type="ChEBI" id="CHEBI:17976"/>
        <dbReference type="ChEBI" id="CHEBI:29101"/>
        <dbReference type="ChEBI" id="CHEBI:57540"/>
        <dbReference type="ChEBI" id="CHEBI:57945"/>
        <dbReference type="EC" id="7.2.1.1"/>
    </reaction>
</comment>
<evidence type="ECO:0000256" key="9">
    <source>
        <dbReference type="ARBA" id="ARBA00022989"/>
    </source>
</evidence>
<evidence type="ECO:0000256" key="7">
    <source>
        <dbReference type="ARBA" id="ARBA00022692"/>
    </source>
</evidence>